<reference evidence="3" key="1">
    <citation type="journal article" date="2023" name="Plant J.">
        <title>Genome sequences and population genomics provide insights into the demographic history, inbreeding, and mutation load of two 'living fossil' tree species of Dipteronia.</title>
        <authorList>
            <person name="Feng Y."/>
            <person name="Comes H.P."/>
            <person name="Chen J."/>
            <person name="Zhu S."/>
            <person name="Lu R."/>
            <person name="Zhang X."/>
            <person name="Li P."/>
            <person name="Qiu J."/>
            <person name="Olsen K.M."/>
            <person name="Qiu Y."/>
        </authorList>
    </citation>
    <scope>NUCLEOTIDE SEQUENCE</scope>
    <source>
        <strain evidence="3">NBL</strain>
    </source>
</reference>
<protein>
    <recommendedName>
        <fullName evidence="5">Senescence regulator</fullName>
    </recommendedName>
</protein>
<dbReference type="Proteomes" id="UP001281410">
    <property type="component" value="Unassembled WGS sequence"/>
</dbReference>
<dbReference type="PANTHER" id="PTHR33083">
    <property type="entry name" value="EXPRESSED PROTEIN"/>
    <property type="match status" value="1"/>
</dbReference>
<dbReference type="PANTHER" id="PTHR33083:SF103">
    <property type="entry name" value="SENESCENCE REGULATOR"/>
    <property type="match status" value="1"/>
</dbReference>
<dbReference type="GO" id="GO:0010150">
    <property type="term" value="P:leaf senescence"/>
    <property type="evidence" value="ECO:0007669"/>
    <property type="project" value="UniProtKB-ARBA"/>
</dbReference>
<keyword evidence="4" id="KW-1185">Reference proteome</keyword>
<evidence type="ECO:0000256" key="2">
    <source>
        <dbReference type="SAM" id="MobiDB-lite"/>
    </source>
</evidence>
<dbReference type="AlphaFoldDB" id="A0AAD9ZQ63"/>
<dbReference type="EMBL" id="JANJYJ010000009">
    <property type="protein sequence ID" value="KAK3188384.1"/>
    <property type="molecule type" value="Genomic_DNA"/>
</dbReference>
<comment type="caution">
    <text evidence="3">The sequence shown here is derived from an EMBL/GenBank/DDBJ whole genome shotgun (WGS) entry which is preliminary data.</text>
</comment>
<evidence type="ECO:0000313" key="3">
    <source>
        <dbReference type="EMBL" id="KAK3188384.1"/>
    </source>
</evidence>
<sequence>MADWQSRISMNTKKEEDFEEDFEEEGVWCFVNDHHQQQQKQQSCDDSSPHQMRRFKSTTSTTVAPRMIRRAHEANNKAHVVQQSSAPVNIPDWSKIYGNNNKNANFLGSSSRNGSFVVDHAHCHGDSDNDDDDNNNEDDMVPPHEWLAKRLARSQISSFSVCEGIGRTLKGRDLSKVRNAILTKTGFLE</sequence>
<gene>
    <name evidence="3" type="ORF">Dsin_027945</name>
</gene>
<proteinExistence type="inferred from homology"/>
<evidence type="ECO:0000313" key="4">
    <source>
        <dbReference type="Proteomes" id="UP001281410"/>
    </source>
</evidence>
<name>A0AAD9ZQ63_9ROSI</name>
<evidence type="ECO:0008006" key="5">
    <source>
        <dbReference type="Google" id="ProtNLM"/>
    </source>
</evidence>
<comment type="similarity">
    <text evidence="1">Belongs to the senescence regulator S40 family.</text>
</comment>
<evidence type="ECO:0000256" key="1">
    <source>
        <dbReference type="ARBA" id="ARBA00034773"/>
    </source>
</evidence>
<dbReference type="Pfam" id="PF04520">
    <property type="entry name" value="Senescence_reg"/>
    <property type="match status" value="1"/>
</dbReference>
<accession>A0AAD9ZQ63</accession>
<organism evidence="3 4">
    <name type="scientific">Dipteronia sinensis</name>
    <dbReference type="NCBI Taxonomy" id="43782"/>
    <lineage>
        <taxon>Eukaryota</taxon>
        <taxon>Viridiplantae</taxon>
        <taxon>Streptophyta</taxon>
        <taxon>Embryophyta</taxon>
        <taxon>Tracheophyta</taxon>
        <taxon>Spermatophyta</taxon>
        <taxon>Magnoliopsida</taxon>
        <taxon>eudicotyledons</taxon>
        <taxon>Gunneridae</taxon>
        <taxon>Pentapetalae</taxon>
        <taxon>rosids</taxon>
        <taxon>malvids</taxon>
        <taxon>Sapindales</taxon>
        <taxon>Sapindaceae</taxon>
        <taxon>Hippocastanoideae</taxon>
        <taxon>Acereae</taxon>
        <taxon>Dipteronia</taxon>
    </lineage>
</organism>
<dbReference type="InterPro" id="IPR007608">
    <property type="entry name" value="Senescence_reg_S40"/>
</dbReference>
<feature type="region of interest" description="Disordered" evidence="2">
    <location>
        <begin position="39"/>
        <end position="62"/>
    </location>
</feature>